<dbReference type="InterPro" id="IPR006015">
    <property type="entry name" value="Universal_stress_UspA"/>
</dbReference>
<name>X1IWM0_9ZZZZ</name>
<dbReference type="Gene3D" id="3.40.50.620">
    <property type="entry name" value="HUPs"/>
    <property type="match status" value="1"/>
</dbReference>
<dbReference type="EMBL" id="BARU01036003">
    <property type="protein sequence ID" value="GAH86851.1"/>
    <property type="molecule type" value="Genomic_DNA"/>
</dbReference>
<dbReference type="AlphaFoldDB" id="X1IWM0"/>
<evidence type="ECO:0000259" key="3">
    <source>
        <dbReference type="Pfam" id="PF00582"/>
    </source>
</evidence>
<feature type="domain" description="UspA" evidence="3">
    <location>
        <begin position="3"/>
        <end position="136"/>
    </location>
</feature>
<accession>X1IWM0</accession>
<organism evidence="4">
    <name type="scientific">marine sediment metagenome</name>
    <dbReference type="NCBI Taxonomy" id="412755"/>
    <lineage>
        <taxon>unclassified sequences</taxon>
        <taxon>metagenomes</taxon>
        <taxon>ecological metagenomes</taxon>
    </lineage>
</organism>
<comment type="caution">
    <text evidence="4">The sequence shown here is derived from an EMBL/GenBank/DDBJ whole genome shotgun (WGS) entry which is preliminary data.</text>
</comment>
<dbReference type="CDD" id="cd00293">
    <property type="entry name" value="USP-like"/>
    <property type="match status" value="1"/>
</dbReference>
<dbReference type="Pfam" id="PF00582">
    <property type="entry name" value="Usp"/>
    <property type="match status" value="1"/>
</dbReference>
<feature type="coiled-coil region" evidence="2">
    <location>
        <begin position="49"/>
        <end position="76"/>
    </location>
</feature>
<dbReference type="InterPro" id="IPR014729">
    <property type="entry name" value="Rossmann-like_a/b/a_fold"/>
</dbReference>
<protein>
    <recommendedName>
        <fullName evidence="3">UspA domain-containing protein</fullName>
    </recommendedName>
</protein>
<evidence type="ECO:0000256" key="1">
    <source>
        <dbReference type="ARBA" id="ARBA00008791"/>
    </source>
</evidence>
<dbReference type="PRINTS" id="PR01438">
    <property type="entry name" value="UNVRSLSTRESS"/>
</dbReference>
<comment type="similarity">
    <text evidence="1">Belongs to the universal stress protein A family.</text>
</comment>
<dbReference type="PANTHER" id="PTHR46268:SF6">
    <property type="entry name" value="UNIVERSAL STRESS PROTEIN UP12"/>
    <property type="match status" value="1"/>
</dbReference>
<gene>
    <name evidence="4" type="ORF">S03H2_56297</name>
</gene>
<evidence type="ECO:0000313" key="4">
    <source>
        <dbReference type="EMBL" id="GAH86851.1"/>
    </source>
</evidence>
<proteinExistence type="inferred from homology"/>
<keyword evidence="2" id="KW-0175">Coiled coil</keyword>
<evidence type="ECO:0000256" key="2">
    <source>
        <dbReference type="SAM" id="Coils"/>
    </source>
</evidence>
<reference evidence="4" key="1">
    <citation type="journal article" date="2014" name="Front. Microbiol.">
        <title>High frequency of phylogenetically diverse reductive dehalogenase-homologous genes in deep subseafloor sedimentary metagenomes.</title>
        <authorList>
            <person name="Kawai M."/>
            <person name="Futagami T."/>
            <person name="Toyoda A."/>
            <person name="Takaki Y."/>
            <person name="Nishi S."/>
            <person name="Hori S."/>
            <person name="Arai W."/>
            <person name="Tsubouchi T."/>
            <person name="Morono Y."/>
            <person name="Uchiyama I."/>
            <person name="Ito T."/>
            <person name="Fujiyama A."/>
            <person name="Inagaki F."/>
            <person name="Takami H."/>
        </authorList>
    </citation>
    <scope>NUCLEOTIDE SEQUENCE</scope>
    <source>
        <strain evidence="4">Expedition CK06-06</strain>
    </source>
</reference>
<dbReference type="PANTHER" id="PTHR46268">
    <property type="entry name" value="STRESS RESPONSE PROTEIN NHAX"/>
    <property type="match status" value="1"/>
</dbReference>
<dbReference type="InterPro" id="IPR006016">
    <property type="entry name" value="UspA"/>
</dbReference>
<dbReference type="SUPFAM" id="SSF52402">
    <property type="entry name" value="Adenine nucleotide alpha hydrolases-like"/>
    <property type="match status" value="1"/>
</dbReference>
<sequence>MEFHKILVPVNGTEADDEAIRLACRLAKKDKGKIYAVYVVTIKRSLPLEAEVESEIKKAEELLDHAESIAEEQDYEVETLLLQAREVGPPIVDEAAEQEVDLILMGVTYQRRFGQFSLGNTVPYVLKNAPCRVILYHQYTP</sequence>